<dbReference type="InterPro" id="IPR038670">
    <property type="entry name" value="HslJ-like_sf"/>
</dbReference>
<keyword evidence="1" id="KW-0732">Signal</keyword>
<protein>
    <recommendedName>
        <fullName evidence="2">DUF306 domain-containing protein</fullName>
    </recommendedName>
</protein>
<keyword evidence="4" id="KW-1185">Reference proteome</keyword>
<accession>A0ABN2WWP0</accession>
<evidence type="ECO:0000313" key="3">
    <source>
        <dbReference type="EMBL" id="GAA2100532.1"/>
    </source>
</evidence>
<dbReference type="Gene3D" id="2.40.128.270">
    <property type="match status" value="1"/>
</dbReference>
<dbReference type="RefSeq" id="WP_344337341.1">
    <property type="nucleotide sequence ID" value="NZ_BAAAPZ010000008.1"/>
</dbReference>
<feature type="signal peptide" evidence="1">
    <location>
        <begin position="1"/>
        <end position="20"/>
    </location>
</feature>
<feature type="chain" id="PRO_5045823515" description="DUF306 domain-containing protein" evidence="1">
    <location>
        <begin position="21"/>
        <end position="136"/>
    </location>
</feature>
<dbReference type="InterPro" id="IPR005184">
    <property type="entry name" value="DUF306_Meta_HslJ"/>
</dbReference>
<evidence type="ECO:0000313" key="4">
    <source>
        <dbReference type="Proteomes" id="UP001500984"/>
    </source>
</evidence>
<proteinExistence type="predicted"/>
<organism evidence="3 4">
    <name type="scientific">Brevibacterium salitolerans</name>
    <dbReference type="NCBI Taxonomy" id="1403566"/>
    <lineage>
        <taxon>Bacteria</taxon>
        <taxon>Bacillati</taxon>
        <taxon>Actinomycetota</taxon>
        <taxon>Actinomycetes</taxon>
        <taxon>Micrococcales</taxon>
        <taxon>Brevibacteriaceae</taxon>
        <taxon>Brevibacterium</taxon>
    </lineage>
</organism>
<dbReference type="Proteomes" id="UP001500984">
    <property type="component" value="Unassembled WGS sequence"/>
</dbReference>
<sequence>MKILTQFATILAAAGTLALAGCGGGTVSPGEPGGEEQPQIAGTWQAADPEDAFLEFAEPDEEGAGHVSGSDGCNGVQGEYTLEEDTATIERGFGTLKGCMGVDAWLGDASSVVISGDEMTVLDADGEEIGTLSREA</sequence>
<reference evidence="3 4" key="1">
    <citation type="journal article" date="2019" name="Int. J. Syst. Evol. Microbiol.">
        <title>The Global Catalogue of Microorganisms (GCM) 10K type strain sequencing project: providing services to taxonomists for standard genome sequencing and annotation.</title>
        <authorList>
            <consortium name="The Broad Institute Genomics Platform"/>
            <consortium name="The Broad Institute Genome Sequencing Center for Infectious Disease"/>
            <person name="Wu L."/>
            <person name="Ma J."/>
        </authorList>
    </citation>
    <scope>NUCLEOTIDE SEQUENCE [LARGE SCALE GENOMIC DNA]</scope>
    <source>
        <strain evidence="3 4">JCM 15900</strain>
    </source>
</reference>
<evidence type="ECO:0000259" key="2">
    <source>
        <dbReference type="Pfam" id="PF03724"/>
    </source>
</evidence>
<feature type="domain" description="DUF306" evidence="2">
    <location>
        <begin position="46"/>
        <end position="130"/>
    </location>
</feature>
<comment type="caution">
    <text evidence="3">The sequence shown here is derived from an EMBL/GenBank/DDBJ whole genome shotgun (WGS) entry which is preliminary data.</text>
</comment>
<dbReference type="Pfam" id="PF03724">
    <property type="entry name" value="META"/>
    <property type="match status" value="1"/>
</dbReference>
<name>A0ABN2WWP0_9MICO</name>
<dbReference type="PROSITE" id="PS51257">
    <property type="entry name" value="PROKAR_LIPOPROTEIN"/>
    <property type="match status" value="1"/>
</dbReference>
<evidence type="ECO:0000256" key="1">
    <source>
        <dbReference type="SAM" id="SignalP"/>
    </source>
</evidence>
<gene>
    <name evidence="3" type="ORF">GCM10009823_22960</name>
</gene>
<dbReference type="EMBL" id="BAAAPZ010000008">
    <property type="protein sequence ID" value="GAA2100532.1"/>
    <property type="molecule type" value="Genomic_DNA"/>
</dbReference>